<organism evidence="2">
    <name type="scientific">Octopus bimaculoides</name>
    <name type="common">California two-spotted octopus</name>
    <dbReference type="NCBI Taxonomy" id="37653"/>
    <lineage>
        <taxon>Eukaryota</taxon>
        <taxon>Metazoa</taxon>
        <taxon>Spiralia</taxon>
        <taxon>Lophotrochozoa</taxon>
        <taxon>Mollusca</taxon>
        <taxon>Cephalopoda</taxon>
        <taxon>Coleoidea</taxon>
        <taxon>Octopodiformes</taxon>
        <taxon>Octopoda</taxon>
        <taxon>Incirrata</taxon>
        <taxon>Octopodidae</taxon>
        <taxon>Octopus</taxon>
    </lineage>
</organism>
<name>A0A0L8GWI9_OCTBM</name>
<feature type="transmembrane region" description="Helical" evidence="1">
    <location>
        <begin position="55"/>
        <end position="83"/>
    </location>
</feature>
<feature type="transmembrane region" description="Helical" evidence="1">
    <location>
        <begin position="12"/>
        <end position="35"/>
    </location>
</feature>
<keyword evidence="1" id="KW-0812">Transmembrane</keyword>
<reference evidence="2" key="1">
    <citation type="submission" date="2015-07" db="EMBL/GenBank/DDBJ databases">
        <title>MeaNS - Measles Nucleotide Surveillance Program.</title>
        <authorList>
            <person name="Tran T."/>
            <person name="Druce J."/>
        </authorList>
    </citation>
    <scope>NUCLEOTIDE SEQUENCE</scope>
    <source>
        <strain evidence="2">UCB-OBI-ISO-001</strain>
        <tissue evidence="2">Gonad</tissue>
    </source>
</reference>
<keyword evidence="1" id="KW-0472">Membrane</keyword>
<sequence length="84" mass="9973">MSSHEEFCKQNNILFSFLLILEHITVFFTHNHLYFRKYLTISVEFRLLVIKFRDYVAYIKQVHVGVCVYVCVWGCLCVCVCVCV</sequence>
<gene>
    <name evidence="2" type="ORF">OCBIM_22026497mg</name>
</gene>
<dbReference type="AlphaFoldDB" id="A0A0L8GWI9"/>
<evidence type="ECO:0000313" key="2">
    <source>
        <dbReference type="EMBL" id="KOF81431.1"/>
    </source>
</evidence>
<accession>A0A0L8GWI9</accession>
<proteinExistence type="predicted"/>
<dbReference type="EMBL" id="KQ420059">
    <property type="protein sequence ID" value="KOF81431.1"/>
    <property type="molecule type" value="Genomic_DNA"/>
</dbReference>
<keyword evidence="1" id="KW-1133">Transmembrane helix</keyword>
<evidence type="ECO:0000256" key="1">
    <source>
        <dbReference type="SAM" id="Phobius"/>
    </source>
</evidence>
<protein>
    <submittedName>
        <fullName evidence="2">Uncharacterized protein</fullName>
    </submittedName>
</protein>